<comment type="caution">
    <text evidence="1">The sequence shown here is derived from an EMBL/GenBank/DDBJ whole genome shotgun (WGS) entry which is preliminary data.</text>
</comment>
<dbReference type="RefSeq" id="WP_130277225.1">
    <property type="nucleotide sequence ID" value="NZ_SGXG01000001.1"/>
</dbReference>
<proteinExistence type="predicted"/>
<gene>
    <name evidence="1" type="ORF">BC751_4206</name>
</gene>
<dbReference type="InterPro" id="IPR026350">
    <property type="entry name" value="GxxExxY"/>
</dbReference>
<dbReference type="Proteomes" id="UP000292209">
    <property type="component" value="Unassembled WGS sequence"/>
</dbReference>
<evidence type="ECO:0000313" key="2">
    <source>
        <dbReference type="Proteomes" id="UP000292209"/>
    </source>
</evidence>
<name>A0A4Q7PEK3_9BACT</name>
<sequence length="134" mass="15364">MNKKVITQLSYDVLGCAINVHKEVGPGLLESVYQKCLTYELRSKGFEVIEKVKAPLFYKNLKLEVELRADIIVNESIIVELKTVDCLLAVHEAQLLTYMRLLKIPQGLLMNFYSDNLSKNTIPMVNEYFRALPE</sequence>
<dbReference type="EMBL" id="SGXG01000001">
    <property type="protein sequence ID" value="RZS98547.1"/>
    <property type="molecule type" value="Genomic_DNA"/>
</dbReference>
<organism evidence="1 2">
    <name type="scientific">Cecembia calidifontis</name>
    <dbReference type="NCBI Taxonomy" id="1187080"/>
    <lineage>
        <taxon>Bacteria</taxon>
        <taxon>Pseudomonadati</taxon>
        <taxon>Bacteroidota</taxon>
        <taxon>Cytophagia</taxon>
        <taxon>Cytophagales</taxon>
        <taxon>Cyclobacteriaceae</taxon>
        <taxon>Cecembia</taxon>
    </lineage>
</organism>
<dbReference type="NCBIfam" id="TIGR04256">
    <property type="entry name" value="GxxExxY"/>
    <property type="match status" value="1"/>
</dbReference>
<keyword evidence="2" id="KW-1185">Reference proteome</keyword>
<reference evidence="1 2" key="1">
    <citation type="submission" date="2019-02" db="EMBL/GenBank/DDBJ databases">
        <title>Genomic Encyclopedia of Archaeal and Bacterial Type Strains, Phase II (KMG-II): from individual species to whole genera.</title>
        <authorList>
            <person name="Goeker M."/>
        </authorList>
    </citation>
    <scope>NUCLEOTIDE SEQUENCE [LARGE SCALE GENOMIC DNA]</scope>
    <source>
        <strain evidence="1 2">DSM 21411</strain>
    </source>
</reference>
<protein>
    <submittedName>
        <fullName evidence="1">GxxExxY protein</fullName>
    </submittedName>
</protein>
<dbReference type="Pfam" id="PF13366">
    <property type="entry name" value="PDDEXK_3"/>
    <property type="match status" value="1"/>
</dbReference>
<dbReference type="InterPro" id="IPR011604">
    <property type="entry name" value="PDDEXK-like_dom_sf"/>
</dbReference>
<dbReference type="OrthoDB" id="1119698at2"/>
<dbReference type="AlphaFoldDB" id="A0A4Q7PEK3"/>
<evidence type="ECO:0000313" key="1">
    <source>
        <dbReference type="EMBL" id="RZS98547.1"/>
    </source>
</evidence>
<accession>A0A4Q7PEK3</accession>
<dbReference type="Gene3D" id="3.90.320.10">
    <property type="match status" value="1"/>
</dbReference>